<comment type="caution">
    <text evidence="1">The sequence shown here is derived from an EMBL/GenBank/DDBJ whole genome shotgun (WGS) entry which is preliminary data.</text>
</comment>
<accession>A0ACB9NLA7</accession>
<gene>
    <name evidence="1" type="ORF">L6164_015335</name>
</gene>
<proteinExistence type="predicted"/>
<name>A0ACB9NLA7_BAUVA</name>
<keyword evidence="2" id="KW-1185">Reference proteome</keyword>
<evidence type="ECO:0000313" key="1">
    <source>
        <dbReference type="EMBL" id="KAI4336858.1"/>
    </source>
</evidence>
<reference evidence="1 2" key="1">
    <citation type="journal article" date="2022" name="DNA Res.">
        <title>Chromosomal-level genome assembly of the orchid tree Bauhinia variegata (Leguminosae; Cercidoideae) supports the allotetraploid origin hypothesis of Bauhinia.</title>
        <authorList>
            <person name="Zhong Y."/>
            <person name="Chen Y."/>
            <person name="Zheng D."/>
            <person name="Pang J."/>
            <person name="Liu Y."/>
            <person name="Luo S."/>
            <person name="Meng S."/>
            <person name="Qian L."/>
            <person name="Wei D."/>
            <person name="Dai S."/>
            <person name="Zhou R."/>
        </authorList>
    </citation>
    <scope>NUCLEOTIDE SEQUENCE [LARGE SCALE GENOMIC DNA]</scope>
    <source>
        <strain evidence="1">BV-YZ2020</strain>
    </source>
</reference>
<organism evidence="1 2">
    <name type="scientific">Bauhinia variegata</name>
    <name type="common">Purple orchid tree</name>
    <name type="synonym">Phanera variegata</name>
    <dbReference type="NCBI Taxonomy" id="167791"/>
    <lineage>
        <taxon>Eukaryota</taxon>
        <taxon>Viridiplantae</taxon>
        <taxon>Streptophyta</taxon>
        <taxon>Embryophyta</taxon>
        <taxon>Tracheophyta</taxon>
        <taxon>Spermatophyta</taxon>
        <taxon>Magnoliopsida</taxon>
        <taxon>eudicotyledons</taxon>
        <taxon>Gunneridae</taxon>
        <taxon>Pentapetalae</taxon>
        <taxon>rosids</taxon>
        <taxon>fabids</taxon>
        <taxon>Fabales</taxon>
        <taxon>Fabaceae</taxon>
        <taxon>Cercidoideae</taxon>
        <taxon>Cercideae</taxon>
        <taxon>Bauhiniinae</taxon>
        <taxon>Bauhinia</taxon>
    </lineage>
</organism>
<evidence type="ECO:0000313" key="2">
    <source>
        <dbReference type="Proteomes" id="UP000828941"/>
    </source>
</evidence>
<dbReference type="Proteomes" id="UP000828941">
    <property type="component" value="Chromosome 6"/>
</dbReference>
<sequence length="394" mass="44140">MLSFRTISSFVIYNAPGSQKAQRQMEVVQVLHMNKGAGVTSYAMNSAVQSKIISVTKPAIERAIKETLCSISWPVSMGIADLGCSSGPNALLVVTEILDAVFDTCCHLERSSPEFKVYLNDLFSNDFNNIFTSLPAFYRKQSQEKESGFGPCFILGAPGSFYGRLFPSNSLHFVHSSSSLHWLSQVPIGVEGRSLNKGKIYISKSSPQCVLDAYLSQFQNDFSFFLKSRSQEMVTGARMVLSFMARKDVDPTTPESCYQWELLAHALMTMVAQGVIEEEKVDLFDAPYYAPCIQELKLEIEKEGSFVMDWSDGYEIDWDDGADQMVTDESLAPLSSEERVARTIRAVVESMLESHFGGHIMDELFRRYAKLVGDHLSNTRTRYYNLVISLVKKA</sequence>
<protein>
    <submittedName>
        <fullName evidence="1">Uncharacterized protein</fullName>
    </submittedName>
</protein>
<dbReference type="EMBL" id="CM039431">
    <property type="protein sequence ID" value="KAI4336858.1"/>
    <property type="molecule type" value="Genomic_DNA"/>
</dbReference>